<proteinExistence type="predicted"/>
<reference evidence="1" key="1">
    <citation type="submission" date="2020-08" db="EMBL/GenBank/DDBJ databases">
        <title>Multicomponent nature underlies the extraordinary mechanical properties of spider dragline silk.</title>
        <authorList>
            <person name="Kono N."/>
            <person name="Nakamura H."/>
            <person name="Mori M."/>
            <person name="Yoshida Y."/>
            <person name="Ohtoshi R."/>
            <person name="Malay A.D."/>
            <person name="Moran D.A.P."/>
            <person name="Tomita M."/>
            <person name="Numata K."/>
            <person name="Arakawa K."/>
        </authorList>
    </citation>
    <scope>NUCLEOTIDE SEQUENCE</scope>
</reference>
<accession>A0A8X6QRW5</accession>
<evidence type="ECO:0000313" key="1">
    <source>
        <dbReference type="EMBL" id="GFU39955.1"/>
    </source>
</evidence>
<protein>
    <recommendedName>
        <fullName evidence="3">Peptidase A2 domain-containing protein</fullName>
    </recommendedName>
</protein>
<evidence type="ECO:0008006" key="3">
    <source>
        <dbReference type="Google" id="ProtNLM"/>
    </source>
</evidence>
<evidence type="ECO:0000313" key="2">
    <source>
        <dbReference type="Proteomes" id="UP000887013"/>
    </source>
</evidence>
<comment type="caution">
    <text evidence="1">The sequence shown here is derived from an EMBL/GenBank/DDBJ whole genome shotgun (WGS) entry which is preliminary data.</text>
</comment>
<dbReference type="AlphaFoldDB" id="A0A8X6QRW5"/>
<sequence length="86" mass="9335">MLLLGRKLEQQTLVSLGGGTKVINRLHVSDRTSKSKYLINSGADVSVVPLSAASKHRPLASLQLLAANRISISTYSQHLLTLDLRL</sequence>
<organism evidence="1 2">
    <name type="scientific">Nephila pilipes</name>
    <name type="common">Giant wood spider</name>
    <name type="synonym">Nephila maculata</name>
    <dbReference type="NCBI Taxonomy" id="299642"/>
    <lineage>
        <taxon>Eukaryota</taxon>
        <taxon>Metazoa</taxon>
        <taxon>Ecdysozoa</taxon>
        <taxon>Arthropoda</taxon>
        <taxon>Chelicerata</taxon>
        <taxon>Arachnida</taxon>
        <taxon>Araneae</taxon>
        <taxon>Araneomorphae</taxon>
        <taxon>Entelegynae</taxon>
        <taxon>Araneoidea</taxon>
        <taxon>Nephilidae</taxon>
        <taxon>Nephila</taxon>
    </lineage>
</organism>
<dbReference type="EMBL" id="BMAW01131555">
    <property type="protein sequence ID" value="GFU39955.1"/>
    <property type="molecule type" value="Genomic_DNA"/>
</dbReference>
<dbReference type="Proteomes" id="UP000887013">
    <property type="component" value="Unassembled WGS sequence"/>
</dbReference>
<name>A0A8X6QRW5_NEPPI</name>
<gene>
    <name evidence="1" type="ORF">NPIL_641201</name>
</gene>
<keyword evidence="2" id="KW-1185">Reference proteome</keyword>
<dbReference type="OrthoDB" id="6429882at2759"/>